<comment type="caution">
    <text evidence="1">The sequence shown here is derived from an EMBL/GenBank/DDBJ whole genome shotgun (WGS) entry which is preliminary data.</text>
</comment>
<dbReference type="RefSeq" id="WP_136564213.1">
    <property type="nucleotide sequence ID" value="NZ_BAABLS010000006.1"/>
</dbReference>
<dbReference type="Proteomes" id="UP000307087">
    <property type="component" value="Unassembled WGS sequence"/>
</dbReference>
<gene>
    <name evidence="1" type="ORF">E9934_17615</name>
</gene>
<accession>A0A4S8N035</accession>
<name>A0A4S8N035_9ACTN</name>
<reference evidence="1 2" key="1">
    <citation type="journal article" date="2009" name="Int. J. Syst. Evol. Microbiol.">
        <title>Nocardioides caeni sp. nov., isolated from wastewater.</title>
        <authorList>
            <person name="Yoon J.H."/>
            <person name="Kang S.J."/>
            <person name="Park S."/>
            <person name="Kim W."/>
            <person name="Oh T.K."/>
        </authorList>
    </citation>
    <scope>NUCLEOTIDE SEQUENCE [LARGE SCALE GENOMIC DNA]</scope>
    <source>
        <strain evidence="1 2">DSM 23134</strain>
    </source>
</reference>
<organism evidence="1 2">
    <name type="scientific">Nocardioides caeni</name>
    <dbReference type="NCBI Taxonomy" id="574700"/>
    <lineage>
        <taxon>Bacteria</taxon>
        <taxon>Bacillati</taxon>
        <taxon>Actinomycetota</taxon>
        <taxon>Actinomycetes</taxon>
        <taxon>Propionibacteriales</taxon>
        <taxon>Nocardioidaceae</taxon>
        <taxon>Nocardioides</taxon>
    </lineage>
</organism>
<keyword evidence="2" id="KW-1185">Reference proteome</keyword>
<proteinExistence type="predicted"/>
<dbReference type="OrthoDB" id="3788232at2"/>
<protein>
    <submittedName>
        <fullName evidence="1">Uncharacterized protein</fullName>
    </submittedName>
</protein>
<evidence type="ECO:0000313" key="2">
    <source>
        <dbReference type="Proteomes" id="UP000307087"/>
    </source>
</evidence>
<dbReference type="EMBL" id="STGW01000017">
    <property type="protein sequence ID" value="THV09120.1"/>
    <property type="molecule type" value="Genomic_DNA"/>
</dbReference>
<dbReference type="AlphaFoldDB" id="A0A4S8N035"/>
<sequence>MFAHHCSACHKRQLIFPSQVTALDNTDAGIVVHFTCWCSAPQTLVTGRRSARPQVPAAA</sequence>
<evidence type="ECO:0000313" key="1">
    <source>
        <dbReference type="EMBL" id="THV09120.1"/>
    </source>
</evidence>